<dbReference type="Proteomes" id="UP000076715">
    <property type="component" value="Unassembled WGS sequence"/>
</dbReference>
<proteinExistence type="predicted"/>
<evidence type="ECO:0000259" key="1">
    <source>
        <dbReference type="Pfam" id="PF01261"/>
    </source>
</evidence>
<sequence>MKQSIITAFLSKTQDRFSEYQKPTGLKERLEIVQKIDGVTGVEIVFPYETEEADSTKKLMQDMGLEFAAVNANIKKETKWVPGALSRPKENLRTDAVQMIKDAKDYAIAVGAPLVTCCPLSDGYDNLFQVDYQKGWKYMIDAFAEAADYKPEMPLFVEYKINETRVNCFLDSCAKTIVFLKEVQNAATGITIDFGHALLAKENPAEILALCEQSNIDYYLHTNDNDWQFDWDLIGGSRNFLHTVEFFFYAKEFGYDKYFTADASPRIFDMLGFFREHAEMNKAIWNIVENLDRDKYRRLMHEEKHMDLMQLVRKEIYRL</sequence>
<protein>
    <recommendedName>
        <fullName evidence="1">Xylose isomerase-like TIM barrel domain-containing protein</fullName>
    </recommendedName>
</protein>
<gene>
    <name evidence="2" type="ORF">AWE51_24375</name>
</gene>
<reference evidence="2 3" key="1">
    <citation type="submission" date="2016-01" db="EMBL/GenBank/DDBJ databases">
        <title>The draft genome sequence of Aquimarina sp. RZW4-3-2.</title>
        <authorList>
            <person name="Wang Y."/>
        </authorList>
    </citation>
    <scope>NUCLEOTIDE SEQUENCE [LARGE SCALE GENOMIC DNA]</scope>
    <source>
        <strain evidence="2 3">RZW4-3-2</strain>
    </source>
</reference>
<dbReference type="OrthoDB" id="9801426at2"/>
<dbReference type="Gene3D" id="3.20.20.150">
    <property type="entry name" value="Divalent-metal-dependent TIM barrel enzymes"/>
    <property type="match status" value="1"/>
</dbReference>
<comment type="caution">
    <text evidence="2">The sequence shown here is derived from an EMBL/GenBank/DDBJ whole genome shotgun (WGS) entry which is preliminary data.</text>
</comment>
<accession>A0A163B073</accession>
<evidence type="ECO:0000313" key="2">
    <source>
        <dbReference type="EMBL" id="KZS40940.1"/>
    </source>
</evidence>
<dbReference type="SUPFAM" id="SSF51658">
    <property type="entry name" value="Xylose isomerase-like"/>
    <property type="match status" value="1"/>
</dbReference>
<evidence type="ECO:0000313" key="3">
    <source>
        <dbReference type="Proteomes" id="UP000076715"/>
    </source>
</evidence>
<organism evidence="2 3">
    <name type="scientific">Aquimarina aggregata</name>
    <dbReference type="NCBI Taxonomy" id="1642818"/>
    <lineage>
        <taxon>Bacteria</taxon>
        <taxon>Pseudomonadati</taxon>
        <taxon>Bacteroidota</taxon>
        <taxon>Flavobacteriia</taxon>
        <taxon>Flavobacteriales</taxon>
        <taxon>Flavobacteriaceae</taxon>
        <taxon>Aquimarina</taxon>
    </lineage>
</organism>
<dbReference type="PANTHER" id="PTHR12110">
    <property type="entry name" value="HYDROXYPYRUVATE ISOMERASE"/>
    <property type="match status" value="1"/>
</dbReference>
<dbReference type="AlphaFoldDB" id="A0A163B073"/>
<dbReference type="STRING" id="1642818.AWE51_24375"/>
<feature type="domain" description="Xylose isomerase-like TIM barrel" evidence="1">
    <location>
        <begin position="35"/>
        <end position="261"/>
    </location>
</feature>
<keyword evidence="3" id="KW-1185">Reference proteome</keyword>
<dbReference type="EMBL" id="LQRT01000010">
    <property type="protein sequence ID" value="KZS40940.1"/>
    <property type="molecule type" value="Genomic_DNA"/>
</dbReference>
<dbReference type="InterPro" id="IPR050312">
    <property type="entry name" value="IolE/XylAMocC-like"/>
</dbReference>
<dbReference type="RefSeq" id="WP_066313404.1">
    <property type="nucleotide sequence ID" value="NZ_LQRT01000010.1"/>
</dbReference>
<dbReference type="InterPro" id="IPR013022">
    <property type="entry name" value="Xyl_isomerase-like_TIM-brl"/>
</dbReference>
<name>A0A163B073_9FLAO</name>
<dbReference type="InterPro" id="IPR036237">
    <property type="entry name" value="Xyl_isomerase-like_sf"/>
</dbReference>
<dbReference type="Pfam" id="PF01261">
    <property type="entry name" value="AP_endonuc_2"/>
    <property type="match status" value="1"/>
</dbReference>